<gene>
    <name evidence="10" type="ORF">GPA25_15330</name>
</gene>
<dbReference type="NCBIfam" id="TIGR01494">
    <property type="entry name" value="ATPase_P-type"/>
    <property type="match status" value="2"/>
</dbReference>
<evidence type="ECO:0000256" key="2">
    <source>
        <dbReference type="ARBA" id="ARBA00022692"/>
    </source>
</evidence>
<feature type="transmembrane region" description="Helical" evidence="8">
    <location>
        <begin position="280"/>
        <end position="308"/>
    </location>
</feature>
<proteinExistence type="predicted"/>
<feature type="transmembrane region" description="Helical" evidence="8">
    <location>
        <begin position="254"/>
        <end position="274"/>
    </location>
</feature>
<accession>A0ABX1QDZ4</accession>
<reference evidence="10 11" key="1">
    <citation type="submission" date="2019-12" db="EMBL/GenBank/DDBJ databases">
        <title>Comparative genomics gives insights into the taxonomy of the Azoarcus-Aromatoleum group and reveals separate origins of nif in the plant-associated Azoarcus and non-plant-associated Aromatoleum sub-groups.</title>
        <authorList>
            <person name="Lafos M."/>
            <person name="Maluk M."/>
            <person name="Batista M."/>
            <person name="Junghare M."/>
            <person name="Carmona M."/>
            <person name="Faoro H."/>
            <person name="Cruz L.M."/>
            <person name="Battistoni F."/>
            <person name="De Souza E."/>
            <person name="Pedrosa F."/>
            <person name="Chen W.-M."/>
            <person name="Poole P.S."/>
            <person name="Dixon R.A."/>
            <person name="James E.K."/>
        </authorList>
    </citation>
    <scope>NUCLEOTIDE SEQUENCE [LARGE SCALE GENOMIC DNA]</scope>
    <source>
        <strain evidence="10 11">22Lin</strain>
    </source>
</reference>
<evidence type="ECO:0000313" key="11">
    <source>
        <dbReference type="Proteomes" id="UP000648984"/>
    </source>
</evidence>
<feature type="transmembrane region" description="Helical" evidence="8">
    <location>
        <begin position="89"/>
        <end position="105"/>
    </location>
</feature>
<evidence type="ECO:0000256" key="1">
    <source>
        <dbReference type="ARBA" id="ARBA00004141"/>
    </source>
</evidence>
<name>A0ABX1QDZ4_9RHOO</name>
<dbReference type="PANTHER" id="PTHR42861">
    <property type="entry name" value="CALCIUM-TRANSPORTING ATPASE"/>
    <property type="match status" value="1"/>
</dbReference>
<feature type="transmembrane region" description="Helical" evidence="8">
    <location>
        <begin position="829"/>
        <end position="847"/>
    </location>
</feature>
<dbReference type="InterPro" id="IPR044492">
    <property type="entry name" value="P_typ_ATPase_HD_dom"/>
</dbReference>
<dbReference type="SUPFAM" id="SSF81665">
    <property type="entry name" value="Calcium ATPase, transmembrane domain M"/>
    <property type="match status" value="1"/>
</dbReference>
<comment type="caution">
    <text evidence="10">The sequence shown here is derived from an EMBL/GenBank/DDBJ whole genome shotgun (WGS) entry which is preliminary data.</text>
</comment>
<dbReference type="SMART" id="SM00831">
    <property type="entry name" value="Cation_ATPase_N"/>
    <property type="match status" value="1"/>
</dbReference>
<keyword evidence="5" id="KW-1278">Translocase</keyword>
<dbReference type="InterPro" id="IPR006068">
    <property type="entry name" value="ATPase_P-typ_cation-transptr_C"/>
</dbReference>
<dbReference type="Gene3D" id="3.40.50.1000">
    <property type="entry name" value="HAD superfamily/HAD-like"/>
    <property type="match status" value="1"/>
</dbReference>
<dbReference type="SFLD" id="SFLDF00027">
    <property type="entry name" value="p-type_atpase"/>
    <property type="match status" value="1"/>
</dbReference>
<dbReference type="InterPro" id="IPR018303">
    <property type="entry name" value="ATPase_P-typ_P_site"/>
</dbReference>
<dbReference type="InterPro" id="IPR023214">
    <property type="entry name" value="HAD_sf"/>
</dbReference>
<evidence type="ECO:0000256" key="7">
    <source>
        <dbReference type="ARBA" id="ARBA00023136"/>
    </source>
</evidence>
<dbReference type="SFLD" id="SFLDS00003">
    <property type="entry name" value="Haloacid_Dehalogenase"/>
    <property type="match status" value="1"/>
</dbReference>
<evidence type="ECO:0000256" key="6">
    <source>
        <dbReference type="ARBA" id="ARBA00022989"/>
    </source>
</evidence>
<dbReference type="InterPro" id="IPR001757">
    <property type="entry name" value="P_typ_ATPase"/>
</dbReference>
<dbReference type="Gene3D" id="1.20.1110.10">
    <property type="entry name" value="Calcium-transporting ATPase, transmembrane domain"/>
    <property type="match status" value="1"/>
</dbReference>
<dbReference type="InterPro" id="IPR008250">
    <property type="entry name" value="ATPase_P-typ_transduc_dom_A_sf"/>
</dbReference>
<feature type="transmembrane region" description="Helical" evidence="8">
    <location>
        <begin position="697"/>
        <end position="715"/>
    </location>
</feature>
<dbReference type="EMBL" id="WTVQ01000026">
    <property type="protein sequence ID" value="NMG76138.1"/>
    <property type="molecule type" value="Genomic_DNA"/>
</dbReference>
<dbReference type="RefSeq" id="WP_169261284.1">
    <property type="nucleotide sequence ID" value="NZ_WTVQ01000026.1"/>
</dbReference>
<sequence>MSLDTRDAHTRWHTLSPTAAASVLGVDPALGLTSADAADRLTQVGENRLAEAVPRPVWLKFLDQFRNFLVIVLIFAAALAWAVGELKDAAVILVVVVLNAGLGFYQEYRAERTLGALKEMLATHARIRRGGHLLEVDTSTLVPGDIVLLEAGDRVPADGRLLVAHNLEVDEAALTGESHAVGKITATLDTAALPLGDRVNLLFMNTVVTRGRAEMIVIATGMGTEMGNLAGMIASAEEGETPLQRQLDTLGKKLAAIAGVVVAVIFVLDAARGLPWTQAVMTAVALAVAAIPEGLPAVVTVTLAVGMWRMAQNRAILKKLAAVETLGSTTVICSDKTGTLTLNQMTARAGWFAGQRFAVSGEGYRADGEIAGHAAVDLHPLLLPMALCTDSRVRDGELIGDPTEGALWVLAQKGGVDPRAEQKRAPRIAEIPFDSTHKFMATFHHNGGQVEMFIKGAPDVLLARSTRWRGADDTQAIDAAVRSRIVAENEHLANQALRVLAVARRDIPARDFDPAGDLWIWTEDWTFVGMAGLMDPPRAEAAAAIQRCRHAGIGVKMITGDHKATAAAIGHELGLRGDVVSGAELDAMDDTALAARIDAIAVFARVSPTHKVRIVKALKAAGHVVAMTGDGVNDAPALKAADIGVAMGITGTAVTREAATMVLTDDNFATIVRAVEEGRVIFDNIVKFVRFQLSTNIGAILTVLAATLAGLPAPFTAIQLLWINIIMDGPPAMTLGVEPARPSIMRAPPRPQAAQILTMARLARLALYGATMMVGTLWLFQSGLSSHGSDYALTLAFTTFVLFQFFNVFNARNEYGSAFNRQFLRNGKLWLALGGVLALQVVVVNWAPAQTIFSTTTLHGEDWLRCVLVASSVLLLDEARKLLMRTGARLQSRKTR</sequence>
<feature type="domain" description="Cation-transporting P-type ATPase N-terminal" evidence="9">
    <location>
        <begin position="11"/>
        <end position="85"/>
    </location>
</feature>
<dbReference type="SFLD" id="SFLDG00002">
    <property type="entry name" value="C1.7:_P-type_atpase_like"/>
    <property type="match status" value="1"/>
</dbReference>
<dbReference type="Gene3D" id="2.70.150.10">
    <property type="entry name" value="Calcium-transporting ATPase, cytoplasmic transduction domain A"/>
    <property type="match status" value="1"/>
</dbReference>
<dbReference type="Proteomes" id="UP000648984">
    <property type="component" value="Unassembled WGS sequence"/>
</dbReference>
<dbReference type="SUPFAM" id="SSF81653">
    <property type="entry name" value="Calcium ATPase, transduction domain A"/>
    <property type="match status" value="1"/>
</dbReference>
<dbReference type="Gene3D" id="3.40.1110.10">
    <property type="entry name" value="Calcium-transporting ATPase, cytoplasmic domain N"/>
    <property type="match status" value="1"/>
</dbReference>
<evidence type="ECO:0000259" key="9">
    <source>
        <dbReference type="SMART" id="SM00831"/>
    </source>
</evidence>
<feature type="transmembrane region" description="Helical" evidence="8">
    <location>
        <begin position="792"/>
        <end position="809"/>
    </location>
</feature>
<keyword evidence="4" id="KW-0067">ATP-binding</keyword>
<dbReference type="Pfam" id="PF00122">
    <property type="entry name" value="E1-E2_ATPase"/>
    <property type="match status" value="1"/>
</dbReference>
<evidence type="ECO:0000256" key="4">
    <source>
        <dbReference type="ARBA" id="ARBA00022840"/>
    </source>
</evidence>
<evidence type="ECO:0000256" key="8">
    <source>
        <dbReference type="SAM" id="Phobius"/>
    </source>
</evidence>
<dbReference type="InterPro" id="IPR023299">
    <property type="entry name" value="ATPase_P-typ_cyto_dom_N"/>
</dbReference>
<dbReference type="InterPro" id="IPR004014">
    <property type="entry name" value="ATPase_P-typ_cation-transptr_N"/>
</dbReference>
<keyword evidence="11" id="KW-1185">Reference proteome</keyword>
<organism evidence="10 11">
    <name type="scientific">Aromatoleum diolicum</name>
    <dbReference type="NCBI Taxonomy" id="75796"/>
    <lineage>
        <taxon>Bacteria</taxon>
        <taxon>Pseudomonadati</taxon>
        <taxon>Pseudomonadota</taxon>
        <taxon>Betaproteobacteria</taxon>
        <taxon>Rhodocyclales</taxon>
        <taxon>Rhodocyclaceae</taxon>
        <taxon>Aromatoleum</taxon>
    </lineage>
</organism>
<dbReference type="InterPro" id="IPR059000">
    <property type="entry name" value="ATPase_P-type_domA"/>
</dbReference>
<dbReference type="Pfam" id="PF00689">
    <property type="entry name" value="Cation_ATPase_C"/>
    <property type="match status" value="1"/>
</dbReference>
<keyword evidence="3" id="KW-0547">Nucleotide-binding</keyword>
<dbReference type="PRINTS" id="PR00120">
    <property type="entry name" value="HATPASE"/>
</dbReference>
<feature type="transmembrane region" description="Helical" evidence="8">
    <location>
        <begin position="762"/>
        <end position="780"/>
    </location>
</feature>
<keyword evidence="2 8" id="KW-0812">Transmembrane</keyword>
<protein>
    <submittedName>
        <fullName evidence="10">HAD-IC family P-type ATPase</fullName>
    </submittedName>
</protein>
<keyword evidence="6 8" id="KW-1133">Transmembrane helix</keyword>
<dbReference type="SUPFAM" id="SSF81660">
    <property type="entry name" value="Metal cation-transporting ATPase, ATP-binding domain N"/>
    <property type="match status" value="1"/>
</dbReference>
<dbReference type="InterPro" id="IPR036412">
    <property type="entry name" value="HAD-like_sf"/>
</dbReference>
<dbReference type="PRINTS" id="PR00119">
    <property type="entry name" value="CATATPASE"/>
</dbReference>
<feature type="transmembrane region" description="Helical" evidence="8">
    <location>
        <begin position="721"/>
        <end position="741"/>
    </location>
</feature>
<comment type="subcellular location">
    <subcellularLocation>
        <location evidence="1">Membrane</location>
        <topology evidence="1">Multi-pass membrane protein</topology>
    </subcellularLocation>
</comment>
<dbReference type="SUPFAM" id="SSF56784">
    <property type="entry name" value="HAD-like"/>
    <property type="match status" value="1"/>
</dbReference>
<evidence type="ECO:0000256" key="5">
    <source>
        <dbReference type="ARBA" id="ARBA00022967"/>
    </source>
</evidence>
<dbReference type="Pfam" id="PF13246">
    <property type="entry name" value="Cation_ATPase"/>
    <property type="match status" value="1"/>
</dbReference>
<evidence type="ECO:0000256" key="3">
    <source>
        <dbReference type="ARBA" id="ARBA00022741"/>
    </source>
</evidence>
<feature type="transmembrane region" description="Helical" evidence="8">
    <location>
        <begin position="65"/>
        <end position="83"/>
    </location>
</feature>
<dbReference type="PROSITE" id="PS00154">
    <property type="entry name" value="ATPASE_E1_E2"/>
    <property type="match status" value="1"/>
</dbReference>
<keyword evidence="7 8" id="KW-0472">Membrane</keyword>
<dbReference type="Pfam" id="PF00690">
    <property type="entry name" value="Cation_ATPase_N"/>
    <property type="match status" value="1"/>
</dbReference>
<dbReference type="InterPro" id="IPR023298">
    <property type="entry name" value="ATPase_P-typ_TM_dom_sf"/>
</dbReference>
<evidence type="ECO:0000313" key="10">
    <source>
        <dbReference type="EMBL" id="NMG76138.1"/>
    </source>
</evidence>